<accession>A0ABS7Z2K0</accession>
<dbReference type="RefSeq" id="WP_209775029.1">
    <property type="nucleotide sequence ID" value="NZ_JAGGLO010000012.1"/>
</dbReference>
<feature type="compositionally biased region" description="Basic and acidic residues" evidence="1">
    <location>
        <begin position="51"/>
        <end position="66"/>
    </location>
</feature>
<evidence type="ECO:0000256" key="2">
    <source>
        <dbReference type="SAM" id="Phobius"/>
    </source>
</evidence>
<protein>
    <submittedName>
        <fullName evidence="4">Uncharacterized protein</fullName>
    </submittedName>
</protein>
<keyword evidence="2" id="KW-0812">Transmembrane</keyword>
<keyword evidence="2" id="KW-1133">Transmembrane helix</keyword>
<keyword evidence="3" id="KW-0732">Signal</keyword>
<evidence type="ECO:0000256" key="3">
    <source>
        <dbReference type="SAM" id="SignalP"/>
    </source>
</evidence>
<name>A0ABS7Z2K0_9FIRM</name>
<proteinExistence type="predicted"/>
<dbReference type="EMBL" id="JAIWIY010000001">
    <property type="protein sequence ID" value="MCA2096751.1"/>
    <property type="molecule type" value="Genomic_DNA"/>
</dbReference>
<feature type="signal peptide" evidence="3">
    <location>
        <begin position="1"/>
        <end position="23"/>
    </location>
</feature>
<sequence>MRKIIKIILISFLTLNLSFTSFASDAKPGNEKDEQKPGVKIIPAEVIELVKEDENQLKDPDKKDGNKANNPQQDSGKKEETNSPKANDSKNEDSVYKAKREKKENPAETKEASSDKNPDMERIEKVVDDLVTKLDKNSNLSKALAEMQAQNASITSKNLSQQTEAVLKDYNKKIQAASSDKERRKIENEAAKKIQSISESETAGNGIDAKDLSSSENIPEKKKKILLEVKPDKVNDEEDRNQILALNPTSEVEEEEVFFLENPIVIITLIFIIALVVAIGIVIRNNEKKEKRKSNK</sequence>
<feature type="region of interest" description="Disordered" evidence="1">
    <location>
        <begin position="51"/>
        <end position="124"/>
    </location>
</feature>
<keyword evidence="2" id="KW-0472">Membrane</keyword>
<evidence type="ECO:0000256" key="1">
    <source>
        <dbReference type="SAM" id="MobiDB-lite"/>
    </source>
</evidence>
<dbReference type="Proteomes" id="UP001198374">
    <property type="component" value="Unassembled WGS sequence"/>
</dbReference>
<evidence type="ECO:0000313" key="5">
    <source>
        <dbReference type="Proteomes" id="UP001198374"/>
    </source>
</evidence>
<comment type="caution">
    <text evidence="4">The sequence shown here is derived from an EMBL/GenBank/DDBJ whole genome shotgun (WGS) entry which is preliminary data.</text>
</comment>
<gene>
    <name evidence="4" type="ORF">LDJ82_07590</name>
</gene>
<reference evidence="5" key="1">
    <citation type="submission" date="2023-07" db="EMBL/GenBank/DDBJ databases">
        <title>FDA dAtabase for Regulatory Grade micrObial Sequences (FDA-ARGOS): Supporting development and validation of Infectious Disease Dx tests.</title>
        <authorList>
            <person name="Sproer C."/>
            <person name="Gronow S."/>
            <person name="Severitt S."/>
            <person name="Schroder I."/>
            <person name="Tallon L."/>
            <person name="Sadzewicz L."/>
            <person name="Zhao X."/>
            <person name="Boylan J."/>
            <person name="Ott S."/>
            <person name="Bowen H."/>
            <person name="Vavikolanu K."/>
            <person name="Hazen T."/>
            <person name="Aluvathingal J."/>
            <person name="Nadendla S."/>
            <person name="Lowell S."/>
            <person name="Myers T."/>
            <person name="Yan Y."/>
        </authorList>
    </citation>
    <scope>NUCLEOTIDE SEQUENCE [LARGE SCALE GENOMIC DNA]</scope>
    <source>
        <strain evidence="5">FDAARGOS_1538</strain>
    </source>
</reference>
<keyword evidence="5" id="KW-1185">Reference proteome</keyword>
<evidence type="ECO:0000313" key="4">
    <source>
        <dbReference type="EMBL" id="MCA2096751.1"/>
    </source>
</evidence>
<organism evidence="4 5">
    <name type="scientific">Anaerococcus degeneri</name>
    <dbReference type="NCBI Taxonomy" id="361500"/>
    <lineage>
        <taxon>Bacteria</taxon>
        <taxon>Bacillati</taxon>
        <taxon>Bacillota</taxon>
        <taxon>Tissierellia</taxon>
        <taxon>Tissierellales</taxon>
        <taxon>Peptoniphilaceae</taxon>
        <taxon>Anaerococcus</taxon>
    </lineage>
</organism>
<feature type="transmembrane region" description="Helical" evidence="2">
    <location>
        <begin position="264"/>
        <end position="283"/>
    </location>
</feature>
<feature type="compositionally biased region" description="Basic and acidic residues" evidence="1">
    <location>
        <begin position="75"/>
        <end position="124"/>
    </location>
</feature>
<feature type="chain" id="PRO_5046465914" evidence="3">
    <location>
        <begin position="24"/>
        <end position="296"/>
    </location>
</feature>